<evidence type="ECO:0000313" key="2">
    <source>
        <dbReference type="Proteomes" id="UP000269221"/>
    </source>
</evidence>
<proteinExistence type="predicted"/>
<protein>
    <submittedName>
        <fullName evidence="1">Uncharacterized protein</fullName>
    </submittedName>
</protein>
<comment type="caution">
    <text evidence="1">The sequence shown here is derived from an EMBL/GenBank/DDBJ whole genome shotgun (WGS) entry which is preliminary data.</text>
</comment>
<keyword evidence="2" id="KW-1185">Reference proteome</keyword>
<dbReference type="EMBL" id="QRBI01000105">
    <property type="protein sequence ID" value="RMC14474.1"/>
    <property type="molecule type" value="Genomic_DNA"/>
</dbReference>
<dbReference type="Proteomes" id="UP000269221">
    <property type="component" value="Unassembled WGS sequence"/>
</dbReference>
<evidence type="ECO:0000313" key="1">
    <source>
        <dbReference type="EMBL" id="RMC14474.1"/>
    </source>
</evidence>
<gene>
    <name evidence="1" type="ORF">DUI87_09570</name>
</gene>
<dbReference type="AlphaFoldDB" id="A0A3M0KSW8"/>
<accession>A0A3M0KSW8</accession>
<organism evidence="1 2">
    <name type="scientific">Hirundo rustica rustica</name>
    <dbReference type="NCBI Taxonomy" id="333673"/>
    <lineage>
        <taxon>Eukaryota</taxon>
        <taxon>Metazoa</taxon>
        <taxon>Chordata</taxon>
        <taxon>Craniata</taxon>
        <taxon>Vertebrata</taxon>
        <taxon>Euteleostomi</taxon>
        <taxon>Archelosauria</taxon>
        <taxon>Archosauria</taxon>
        <taxon>Dinosauria</taxon>
        <taxon>Saurischia</taxon>
        <taxon>Theropoda</taxon>
        <taxon>Coelurosauria</taxon>
        <taxon>Aves</taxon>
        <taxon>Neognathae</taxon>
        <taxon>Neoaves</taxon>
        <taxon>Telluraves</taxon>
        <taxon>Australaves</taxon>
        <taxon>Passeriformes</taxon>
        <taxon>Sylvioidea</taxon>
        <taxon>Hirundinidae</taxon>
        <taxon>Hirundo</taxon>
    </lineage>
</organism>
<sequence length="148" mass="16495">MATSCAGARLVPGSLALDQVVGGGFLLHHGESLDIPTSKCILLPHKPHWKTRDLLEHPFLSALGLHQGLRPHLQGCVQLWDLQQDMELLEQVQRRPWGCSEGWSPSALESGWEGWGWSPGEKKALERPENLFQCLKGYKRPGEDKAVE</sequence>
<reference evidence="1 2" key="1">
    <citation type="submission" date="2018-07" db="EMBL/GenBank/DDBJ databases">
        <title>A high quality draft genome assembly of the barn swallow (H. rustica rustica).</title>
        <authorList>
            <person name="Formenti G."/>
            <person name="Chiara M."/>
            <person name="Poveda L."/>
            <person name="Francoijs K.-J."/>
            <person name="Bonisoli-Alquati A."/>
            <person name="Canova L."/>
            <person name="Gianfranceschi L."/>
            <person name="Horner D.S."/>
            <person name="Saino N."/>
        </authorList>
    </citation>
    <scope>NUCLEOTIDE SEQUENCE [LARGE SCALE GENOMIC DNA]</scope>
    <source>
        <strain evidence="1">Chelidonia</strain>
        <tissue evidence="1">Blood</tissue>
    </source>
</reference>
<name>A0A3M0KSW8_HIRRU</name>